<dbReference type="Proteomes" id="UP000192521">
    <property type="component" value="Unassembled WGS sequence"/>
</dbReference>
<comment type="caution">
    <text evidence="1">The sequence shown here is derived from an EMBL/GenBank/DDBJ whole genome shotgun (WGS) entry which is preliminary data.</text>
</comment>
<reference evidence="1 2" key="1">
    <citation type="submission" date="2017-02" db="EMBL/GenBank/DDBJ databases">
        <title>Draft genome sequence of a Kluyvera intermedia isolate from a patient with a pancreatic abscess.</title>
        <authorList>
            <person name="Thele R."/>
        </authorList>
    </citation>
    <scope>NUCLEOTIDE SEQUENCE [LARGE SCALE GENOMIC DNA]</scope>
    <source>
        <strain evidence="1 2">FOSA7093</strain>
    </source>
</reference>
<proteinExistence type="predicted"/>
<organism evidence="1 2">
    <name type="scientific">Kluyvera intermedia</name>
    <name type="common">Enterobacter intermedius</name>
    <dbReference type="NCBI Taxonomy" id="61648"/>
    <lineage>
        <taxon>Bacteria</taxon>
        <taxon>Pseudomonadati</taxon>
        <taxon>Pseudomonadota</taxon>
        <taxon>Gammaproteobacteria</taxon>
        <taxon>Enterobacterales</taxon>
        <taxon>Enterobacteriaceae</taxon>
        <taxon>Kluyvera</taxon>
    </lineage>
</organism>
<evidence type="ECO:0000313" key="2">
    <source>
        <dbReference type="Proteomes" id="UP000192521"/>
    </source>
</evidence>
<name>A0ABX3UJ67_KLUIN</name>
<sequence>MFVVFLSPQCSILVIPETILKFICWNRFFNIGEVASNIETPIYQCVTFSILVINVLSRN</sequence>
<accession>A0ABX3UJ67</accession>
<gene>
    <name evidence="1" type="ORF">B2M27_04860</name>
</gene>
<dbReference type="EMBL" id="MWPR01000005">
    <property type="protein sequence ID" value="ORJ51548.1"/>
    <property type="molecule type" value="Genomic_DNA"/>
</dbReference>
<protein>
    <submittedName>
        <fullName evidence="1">Uncharacterized protein</fullName>
    </submittedName>
</protein>
<evidence type="ECO:0000313" key="1">
    <source>
        <dbReference type="EMBL" id="ORJ51548.1"/>
    </source>
</evidence>
<keyword evidence="2" id="KW-1185">Reference proteome</keyword>